<dbReference type="Proteomes" id="UP000662814">
    <property type="component" value="Chromosome"/>
</dbReference>
<feature type="domain" description="PepSY" evidence="3">
    <location>
        <begin position="158"/>
        <end position="210"/>
    </location>
</feature>
<keyword evidence="5" id="KW-1185">Reference proteome</keyword>
<evidence type="ECO:0000256" key="1">
    <source>
        <dbReference type="SAM" id="MobiDB-lite"/>
    </source>
</evidence>
<evidence type="ECO:0000313" key="4">
    <source>
        <dbReference type="EMBL" id="QPZ38917.1"/>
    </source>
</evidence>
<reference evidence="4 5" key="1">
    <citation type="submission" date="2020-12" db="EMBL/GenBank/DDBJ databases">
        <title>Microbacterium sp. HY060.</title>
        <authorList>
            <person name="Zhou J."/>
        </authorList>
    </citation>
    <scope>NUCLEOTIDE SEQUENCE [LARGE SCALE GENOMIC DNA]</scope>
    <source>
        <strain evidence="4 5">HY60</strain>
    </source>
</reference>
<feature type="chain" id="PRO_5045462492" evidence="2">
    <location>
        <begin position="27"/>
        <end position="214"/>
    </location>
</feature>
<organism evidence="4 5">
    <name type="scientific">Paramicrobacterium chengjingii</name>
    <dbReference type="NCBI Taxonomy" id="2769067"/>
    <lineage>
        <taxon>Bacteria</taxon>
        <taxon>Bacillati</taxon>
        <taxon>Actinomycetota</taxon>
        <taxon>Actinomycetes</taxon>
        <taxon>Micrococcales</taxon>
        <taxon>Microbacteriaceae</taxon>
        <taxon>Paramicrobacterium</taxon>
    </lineage>
</organism>
<accession>A0ABX6YJE8</accession>
<dbReference type="PROSITE" id="PS51257">
    <property type="entry name" value="PROKAR_LIPOPROTEIN"/>
    <property type="match status" value="1"/>
</dbReference>
<feature type="domain" description="PepSY" evidence="3">
    <location>
        <begin position="78"/>
        <end position="127"/>
    </location>
</feature>
<dbReference type="RefSeq" id="WP_166985165.1">
    <property type="nucleotide sequence ID" value="NZ_CP061169.1"/>
</dbReference>
<sequence>MRLHSIRTTAITAAALALGLTLAGCADDTGSTSAADGDSTSGSSQSSENSSGNAEGSDASTTKRGADLATTDFAIEWEDAVETAQSAFDGDLAEIELDWSRDRYAYSIELVSDSEEYEVRIDATTGEKFGERTEKIESDDVAEKTSEVIDLNNIVSWDDALATALDAQDGTVNEWKLEGTESGPQWQFDIDADSGEDYEVTINAETGELLTTDD</sequence>
<dbReference type="EMBL" id="CP061169">
    <property type="protein sequence ID" value="QPZ38917.1"/>
    <property type="molecule type" value="Genomic_DNA"/>
</dbReference>
<feature type="region of interest" description="Disordered" evidence="1">
    <location>
        <begin position="29"/>
        <end position="64"/>
    </location>
</feature>
<dbReference type="InterPro" id="IPR025711">
    <property type="entry name" value="PepSY"/>
</dbReference>
<gene>
    <name evidence="4" type="ORF">HCR76_02095</name>
</gene>
<feature type="signal peptide" evidence="2">
    <location>
        <begin position="1"/>
        <end position="26"/>
    </location>
</feature>
<name>A0ABX6YJE8_9MICO</name>
<feature type="compositionally biased region" description="Low complexity" evidence="1">
    <location>
        <begin position="29"/>
        <end position="58"/>
    </location>
</feature>
<keyword evidence="2" id="KW-0732">Signal</keyword>
<dbReference type="Gene3D" id="3.10.450.40">
    <property type="match status" value="2"/>
</dbReference>
<dbReference type="Pfam" id="PF03413">
    <property type="entry name" value="PepSY"/>
    <property type="match status" value="2"/>
</dbReference>
<evidence type="ECO:0000259" key="3">
    <source>
        <dbReference type="Pfam" id="PF03413"/>
    </source>
</evidence>
<evidence type="ECO:0000313" key="5">
    <source>
        <dbReference type="Proteomes" id="UP000662814"/>
    </source>
</evidence>
<protein>
    <submittedName>
        <fullName evidence="4">PepSY domain-containing protein</fullName>
    </submittedName>
</protein>
<proteinExistence type="predicted"/>
<evidence type="ECO:0000256" key="2">
    <source>
        <dbReference type="SAM" id="SignalP"/>
    </source>
</evidence>